<dbReference type="InterPro" id="IPR025496">
    <property type="entry name" value="DUF4387"/>
</dbReference>
<name>A0A382FZA8_9ZZZZ</name>
<dbReference type="EMBL" id="UINC01052719">
    <property type="protein sequence ID" value="SVB68368.1"/>
    <property type="molecule type" value="Genomic_DNA"/>
</dbReference>
<proteinExistence type="predicted"/>
<sequence length="103" mass="11248">MASLSELTSVLRSKNAGALLCTLDLMFADQVTYERVRDCGAINSERIASLYKVSENQVSIIPYDVAYAIKITVPRLVPSGNFGDTDIYGAQQHGPLLDIEIPD</sequence>
<gene>
    <name evidence="2" type="ORF">METZ01_LOCUS221222</name>
</gene>
<reference evidence="2" key="1">
    <citation type="submission" date="2018-05" db="EMBL/GenBank/DDBJ databases">
        <authorList>
            <person name="Lanie J.A."/>
            <person name="Ng W.-L."/>
            <person name="Kazmierczak K.M."/>
            <person name="Andrzejewski T.M."/>
            <person name="Davidsen T.M."/>
            <person name="Wayne K.J."/>
            <person name="Tettelin H."/>
            <person name="Glass J.I."/>
            <person name="Rusch D."/>
            <person name="Podicherti R."/>
            <person name="Tsui H.-C.T."/>
            <person name="Winkler M.E."/>
        </authorList>
    </citation>
    <scope>NUCLEOTIDE SEQUENCE</scope>
</reference>
<evidence type="ECO:0000313" key="2">
    <source>
        <dbReference type="EMBL" id="SVB68368.1"/>
    </source>
</evidence>
<evidence type="ECO:0000259" key="1">
    <source>
        <dbReference type="Pfam" id="PF14330"/>
    </source>
</evidence>
<dbReference type="Pfam" id="PF14330">
    <property type="entry name" value="DUF4387"/>
    <property type="match status" value="1"/>
</dbReference>
<dbReference type="AlphaFoldDB" id="A0A382FZA8"/>
<protein>
    <recommendedName>
        <fullName evidence="1">DUF4387 domain-containing protein</fullName>
    </recommendedName>
</protein>
<accession>A0A382FZA8</accession>
<organism evidence="2">
    <name type="scientific">marine metagenome</name>
    <dbReference type="NCBI Taxonomy" id="408172"/>
    <lineage>
        <taxon>unclassified sequences</taxon>
        <taxon>metagenomes</taxon>
        <taxon>ecological metagenomes</taxon>
    </lineage>
</organism>
<feature type="domain" description="DUF4387" evidence="1">
    <location>
        <begin position="4"/>
        <end position="100"/>
    </location>
</feature>